<proteinExistence type="predicted"/>
<keyword evidence="2 4" id="KW-0442">Lipid degradation</keyword>
<dbReference type="AlphaFoldDB" id="H3BAS4"/>
<dbReference type="EMBL" id="AFYH01052496">
    <property type="status" value="NOT_ANNOTATED_CDS"/>
    <property type="molecule type" value="Genomic_DNA"/>
</dbReference>
<dbReference type="PIRSF" id="PIRSF018169">
    <property type="entry name" value="PAF_acetylhydrolase"/>
    <property type="match status" value="1"/>
</dbReference>
<sequence length="399" mass="44910">MGSGQSLGLPPGKGRYQVGCTDVMTDHTEKGCFFRLYYPCGSTKVTIQPLWIPEYNYCNGLAEFLNLNSRWCAPLLSVTFGSYRIPVHWNASFRSNERYPLIVFSHGLGAFRSVYSAVCMELASRGFIVAAVEHRDGSASATYFYKNNSVTESQAQETASGGEESSQYRLQQEWIPFKKLKEGEKEFHVRNPQVHQRANECVRMLDFLTDLCNGKEVTNILHKDFNLSELKDGLDLGKVAIMGHSFGASTAILALVKDARFKCAVALDAWMLPLENELYPEVKAPVFFINSEKFQTVDSIEKMKRLRTHNTQIKIVTILGAVHQSQTDFTFLTGQLLGKVFETRGTIDPYVALEINNRATLAFLQKHLDLKEDFDQWDALIEGSGEHLIPEAPLRLSSL</sequence>
<dbReference type="OrthoDB" id="2363873at2759"/>
<feature type="active site" description="Nucleophile" evidence="5">
    <location>
        <position position="245"/>
    </location>
</feature>
<feature type="active site" description="Charge relay system" evidence="5">
    <location>
        <position position="268"/>
    </location>
</feature>
<evidence type="ECO:0000313" key="7">
    <source>
        <dbReference type="Proteomes" id="UP000008672"/>
    </source>
</evidence>
<dbReference type="SUPFAM" id="SSF53474">
    <property type="entry name" value="alpha/beta-Hydrolases"/>
    <property type="match status" value="1"/>
</dbReference>
<evidence type="ECO:0000313" key="6">
    <source>
        <dbReference type="Ensembl" id="ENSLACP00000018995.1"/>
    </source>
</evidence>
<reference evidence="7" key="1">
    <citation type="submission" date="2011-08" db="EMBL/GenBank/DDBJ databases">
        <title>The draft genome of Latimeria chalumnae.</title>
        <authorList>
            <person name="Di Palma F."/>
            <person name="Alfoldi J."/>
            <person name="Johnson J."/>
            <person name="Berlin A."/>
            <person name="Gnerre S."/>
            <person name="Jaffe D."/>
            <person name="MacCallum I."/>
            <person name="Young S."/>
            <person name="Walker B.J."/>
            <person name="Lander E."/>
            <person name="Lindblad-Toh K."/>
        </authorList>
    </citation>
    <scope>NUCLEOTIDE SEQUENCE [LARGE SCALE GENOMIC DNA]</scope>
    <source>
        <strain evidence="7">Wild caught</strain>
    </source>
</reference>
<dbReference type="EMBL" id="AFYH01052495">
    <property type="status" value="NOT_ANNOTATED_CDS"/>
    <property type="molecule type" value="Genomic_DNA"/>
</dbReference>
<dbReference type="GeneTree" id="ENSGT00390000005233"/>
<protein>
    <recommendedName>
        <fullName evidence="4">Platelet-activating factor acetylhydrolase</fullName>
        <ecNumber evidence="4">3.1.1.47</ecNumber>
    </recommendedName>
</protein>
<dbReference type="Bgee" id="ENSLACG00000016712">
    <property type="expression patterns" value="Expressed in pectoral fin and 6 other cell types or tissues"/>
</dbReference>
<dbReference type="KEGG" id="lcm:102355920"/>
<dbReference type="Gene3D" id="3.40.50.1820">
    <property type="entry name" value="alpha/beta hydrolase"/>
    <property type="match status" value="1"/>
</dbReference>
<evidence type="ECO:0000256" key="5">
    <source>
        <dbReference type="PIRSR" id="PIRSR018169-1"/>
    </source>
</evidence>
<dbReference type="Ensembl" id="ENSLACT00000019128.1">
    <property type="protein sequence ID" value="ENSLACP00000018995.1"/>
    <property type="gene ID" value="ENSLACG00000016712.1"/>
</dbReference>
<evidence type="ECO:0000256" key="3">
    <source>
        <dbReference type="ARBA" id="ARBA00023098"/>
    </source>
</evidence>
<evidence type="ECO:0000256" key="1">
    <source>
        <dbReference type="ARBA" id="ARBA00022801"/>
    </source>
</evidence>
<dbReference type="eggNOG" id="KOG3847">
    <property type="taxonomic scope" value="Eukaryota"/>
</dbReference>
<dbReference type="InParanoid" id="H3BAS4"/>
<dbReference type="FunCoup" id="H3BAS4">
    <property type="interactions" value="372"/>
</dbReference>
<keyword evidence="1 4" id="KW-0378">Hydrolase</keyword>
<dbReference type="GO" id="GO:0016042">
    <property type="term" value="P:lipid catabolic process"/>
    <property type="evidence" value="ECO:0007669"/>
    <property type="project" value="UniProtKB-KW"/>
</dbReference>
<reference evidence="6" key="3">
    <citation type="submission" date="2025-09" db="UniProtKB">
        <authorList>
            <consortium name="Ensembl"/>
        </authorList>
    </citation>
    <scope>IDENTIFICATION</scope>
</reference>
<dbReference type="STRING" id="7897.ENSLACP00000018995"/>
<dbReference type="OMA" id="FDQWDNL"/>
<dbReference type="PANTHER" id="PTHR10272:SF6">
    <property type="entry name" value="PLATELET-ACTIVATING FACTOR ACETYLHYDROLASE 2, CYTOPLASMIC"/>
    <property type="match status" value="1"/>
</dbReference>
<dbReference type="GeneID" id="102355920"/>
<accession>H3BAS4</accession>
<dbReference type="InterPro" id="IPR029058">
    <property type="entry name" value="AB_hydrolase_fold"/>
</dbReference>
<dbReference type="Pfam" id="PF03403">
    <property type="entry name" value="PAF-AH_p_II"/>
    <property type="match status" value="1"/>
</dbReference>
<keyword evidence="3 4" id="KW-0443">Lipid metabolism</keyword>
<organism evidence="6 7">
    <name type="scientific">Latimeria chalumnae</name>
    <name type="common">Coelacanth</name>
    <dbReference type="NCBI Taxonomy" id="7897"/>
    <lineage>
        <taxon>Eukaryota</taxon>
        <taxon>Metazoa</taxon>
        <taxon>Chordata</taxon>
        <taxon>Craniata</taxon>
        <taxon>Vertebrata</taxon>
        <taxon>Euteleostomi</taxon>
        <taxon>Coelacanthiformes</taxon>
        <taxon>Coelacanthidae</taxon>
        <taxon>Latimeria</taxon>
    </lineage>
</organism>
<name>H3BAS4_LATCH</name>
<dbReference type="PANTHER" id="PTHR10272">
    <property type="entry name" value="PLATELET-ACTIVATING FACTOR ACETYLHYDROLASE"/>
    <property type="match status" value="1"/>
</dbReference>
<comment type="catalytic activity">
    <reaction evidence="4">
        <text>a 1-O-alkyl-2-acetyl-sn-glycero-3-phosphocholine + H2O = a 1-O-alkyl-sn-glycero-3-phosphocholine + acetate + H(+)</text>
        <dbReference type="Rhea" id="RHEA:17777"/>
        <dbReference type="ChEBI" id="CHEBI:15377"/>
        <dbReference type="ChEBI" id="CHEBI:15378"/>
        <dbReference type="ChEBI" id="CHEBI:30089"/>
        <dbReference type="ChEBI" id="CHEBI:30909"/>
        <dbReference type="ChEBI" id="CHEBI:36707"/>
        <dbReference type="EC" id="3.1.1.47"/>
    </reaction>
</comment>
<reference evidence="6" key="2">
    <citation type="submission" date="2025-08" db="UniProtKB">
        <authorList>
            <consortium name="Ensembl"/>
        </authorList>
    </citation>
    <scope>IDENTIFICATION</scope>
</reference>
<dbReference type="EMBL" id="AFYH01052494">
    <property type="status" value="NOT_ANNOTATED_CDS"/>
    <property type="molecule type" value="Genomic_DNA"/>
</dbReference>
<dbReference type="InterPro" id="IPR016715">
    <property type="entry name" value="PAF_acetylhydro_eukaryote"/>
</dbReference>
<dbReference type="GO" id="GO:0003847">
    <property type="term" value="F:1-alkyl-2-acetylglycerophosphocholine esterase activity"/>
    <property type="evidence" value="ECO:0007669"/>
    <property type="project" value="UniProtKB-UniRule"/>
</dbReference>
<gene>
    <name evidence="6" type="primary">PAFAH2</name>
</gene>
<feature type="active site" description="Charge relay system" evidence="5">
    <location>
        <position position="323"/>
    </location>
</feature>
<evidence type="ECO:0000256" key="2">
    <source>
        <dbReference type="ARBA" id="ARBA00022963"/>
    </source>
</evidence>
<dbReference type="Proteomes" id="UP000008672">
    <property type="component" value="Unassembled WGS sequence"/>
</dbReference>
<dbReference type="EC" id="3.1.1.47" evidence="4"/>
<evidence type="ECO:0000256" key="4">
    <source>
        <dbReference type="PIRNR" id="PIRNR018169"/>
    </source>
</evidence>
<dbReference type="FunFam" id="3.40.50.1820:FF:000062">
    <property type="entry name" value="Platelet-activating factor acetylhydrolase"/>
    <property type="match status" value="1"/>
</dbReference>
<keyword evidence="7" id="KW-1185">Reference proteome</keyword>